<dbReference type="InterPro" id="IPR002104">
    <property type="entry name" value="Integrase_catalytic"/>
</dbReference>
<feature type="domain" description="Tyr recombinase" evidence="2">
    <location>
        <begin position="1"/>
        <end position="173"/>
    </location>
</feature>
<dbReference type="EMBL" id="JAQSIP010000011">
    <property type="protein sequence ID" value="MDD0840691.1"/>
    <property type="molecule type" value="Genomic_DNA"/>
</dbReference>
<organism evidence="3 4">
    <name type="scientific">Curvibacter cyanobacteriorum</name>
    <dbReference type="NCBI Taxonomy" id="3026422"/>
    <lineage>
        <taxon>Bacteria</taxon>
        <taxon>Pseudomonadati</taxon>
        <taxon>Pseudomonadota</taxon>
        <taxon>Betaproteobacteria</taxon>
        <taxon>Burkholderiales</taxon>
        <taxon>Comamonadaceae</taxon>
        <taxon>Curvibacter</taxon>
    </lineage>
</organism>
<evidence type="ECO:0000313" key="4">
    <source>
        <dbReference type="Proteomes" id="UP001528673"/>
    </source>
</evidence>
<name>A0ABT5N2Z4_9BURK</name>
<accession>A0ABT5N2Z4</accession>
<keyword evidence="4" id="KW-1185">Reference proteome</keyword>
<dbReference type="RefSeq" id="WP_273953478.1">
    <property type="nucleotide sequence ID" value="NZ_JAQSIP010000011.1"/>
</dbReference>
<dbReference type="Gene3D" id="1.10.443.10">
    <property type="entry name" value="Intergrase catalytic core"/>
    <property type="match status" value="1"/>
</dbReference>
<protein>
    <recommendedName>
        <fullName evidence="2">Tyr recombinase domain-containing protein</fullName>
    </recommendedName>
</protein>
<dbReference type="InterPro" id="IPR013762">
    <property type="entry name" value="Integrase-like_cat_sf"/>
</dbReference>
<dbReference type="InterPro" id="IPR011010">
    <property type="entry name" value="DNA_brk_join_enz"/>
</dbReference>
<reference evidence="3 4" key="1">
    <citation type="submission" date="2023-02" db="EMBL/GenBank/DDBJ databases">
        <title>Bacterial whole genomic sequence of Curvibacter sp. HBC61.</title>
        <authorList>
            <person name="Le V."/>
            <person name="Ko S.-R."/>
            <person name="Ahn C.-Y."/>
            <person name="Oh H.-M."/>
        </authorList>
    </citation>
    <scope>NUCLEOTIDE SEQUENCE [LARGE SCALE GENOMIC DNA]</scope>
    <source>
        <strain evidence="3 4">HBC61</strain>
    </source>
</reference>
<dbReference type="PROSITE" id="PS51898">
    <property type="entry name" value="TYR_RECOMBINASE"/>
    <property type="match status" value="1"/>
</dbReference>
<gene>
    <name evidence="3" type="ORF">PSQ40_19090</name>
</gene>
<evidence type="ECO:0000259" key="2">
    <source>
        <dbReference type="PROSITE" id="PS51898"/>
    </source>
</evidence>
<sequence>MLFTGARPREVCQLNPQVDFGQVDGVWYIDLDEKTPAGVRVTNSIKTGEARRVPLHAELVRLGFAEYLQRAKERGADRLFPTWRLKNGNAFSAHYKAVADLLRAVGLYTRDAPPGEQITGAYTLRKTFITECRNQGVVSKELTGHSDGSTTAMQNRHYIFGPEPFRRKLEQLSKLVMPVRIPTR</sequence>
<dbReference type="SUPFAM" id="SSF56349">
    <property type="entry name" value="DNA breaking-rejoining enzymes"/>
    <property type="match status" value="1"/>
</dbReference>
<keyword evidence="1" id="KW-0233">DNA recombination</keyword>
<proteinExistence type="predicted"/>
<dbReference type="Proteomes" id="UP001528673">
    <property type="component" value="Unassembled WGS sequence"/>
</dbReference>
<evidence type="ECO:0000256" key="1">
    <source>
        <dbReference type="ARBA" id="ARBA00023172"/>
    </source>
</evidence>
<comment type="caution">
    <text evidence="3">The sequence shown here is derived from an EMBL/GenBank/DDBJ whole genome shotgun (WGS) entry which is preliminary data.</text>
</comment>
<evidence type="ECO:0000313" key="3">
    <source>
        <dbReference type="EMBL" id="MDD0840691.1"/>
    </source>
</evidence>